<dbReference type="RefSeq" id="WP_184522931.1">
    <property type="nucleotide sequence ID" value="NZ_JACHGK010000002.1"/>
</dbReference>
<evidence type="ECO:0000313" key="3">
    <source>
        <dbReference type="Proteomes" id="UP000531594"/>
    </source>
</evidence>
<keyword evidence="1" id="KW-0175">Coiled coil</keyword>
<comment type="caution">
    <text evidence="2">The sequence shown here is derived from an EMBL/GenBank/DDBJ whole genome shotgun (WGS) entry which is preliminary data.</text>
</comment>
<evidence type="ECO:0000313" key="2">
    <source>
        <dbReference type="EMBL" id="MBB6444142.1"/>
    </source>
</evidence>
<keyword evidence="2" id="KW-0269">Exonuclease</keyword>
<keyword evidence="2" id="KW-0540">Nuclease</keyword>
<protein>
    <submittedName>
        <fullName evidence="2">DNA repair exonuclease SbcCD ATPase subunit</fullName>
    </submittedName>
</protein>
<evidence type="ECO:0000256" key="1">
    <source>
        <dbReference type="SAM" id="Coils"/>
    </source>
</evidence>
<sequence>MFPFFNKDFFKSMLNGQKELELKAPNGAVYRFSTNAIDDKTFDDFRKKLEEAAKNNDQAAFEQIWNEFAAQNQLIPNIESEFKKFHQGIEQFFQETTPFFGKSQFSLLNEPFFSEPKALTEESIDKHIEHYQQKIEELQNKKNNMDVEKRKLQIKEEILAKKKNIDAKLDEFAKNLDHDEMKKKLTEEMTSLNEEIKQLENELQNLS</sequence>
<proteinExistence type="predicted"/>
<accession>A0A7X0HNN2</accession>
<gene>
    <name evidence="2" type="ORF">HNR53_000750</name>
</gene>
<keyword evidence="3" id="KW-1185">Reference proteome</keyword>
<dbReference type="AlphaFoldDB" id="A0A7X0HNN2"/>
<name>A0A7X0HNN2_9BACI</name>
<feature type="coiled-coil region" evidence="1">
    <location>
        <begin position="121"/>
        <end position="202"/>
    </location>
</feature>
<dbReference type="GO" id="GO:0004527">
    <property type="term" value="F:exonuclease activity"/>
    <property type="evidence" value="ECO:0007669"/>
    <property type="project" value="UniProtKB-KW"/>
</dbReference>
<organism evidence="2 3">
    <name type="scientific">Bacillus benzoevorans</name>
    <dbReference type="NCBI Taxonomy" id="1456"/>
    <lineage>
        <taxon>Bacteria</taxon>
        <taxon>Bacillati</taxon>
        <taxon>Bacillota</taxon>
        <taxon>Bacilli</taxon>
        <taxon>Bacillales</taxon>
        <taxon>Bacillaceae</taxon>
        <taxon>Bacillus</taxon>
    </lineage>
</organism>
<dbReference type="EMBL" id="JACHGK010000002">
    <property type="protein sequence ID" value="MBB6444142.1"/>
    <property type="molecule type" value="Genomic_DNA"/>
</dbReference>
<reference evidence="2 3" key="1">
    <citation type="submission" date="2020-08" db="EMBL/GenBank/DDBJ databases">
        <title>Genomic Encyclopedia of Type Strains, Phase IV (KMG-IV): sequencing the most valuable type-strain genomes for metagenomic binning, comparative biology and taxonomic classification.</title>
        <authorList>
            <person name="Goeker M."/>
        </authorList>
    </citation>
    <scope>NUCLEOTIDE SEQUENCE [LARGE SCALE GENOMIC DNA]</scope>
    <source>
        <strain evidence="2 3">DSM 5391</strain>
    </source>
</reference>
<keyword evidence="2" id="KW-0378">Hydrolase</keyword>
<dbReference type="Proteomes" id="UP000531594">
    <property type="component" value="Unassembled WGS sequence"/>
</dbReference>